<comment type="caution">
    <text evidence="10">The sequence shown here is derived from an EMBL/GenBank/DDBJ whole genome shotgun (WGS) entry which is preliminary data.</text>
</comment>
<comment type="cofactor">
    <cofactor evidence="8">
        <name>Mg(2+)</name>
        <dbReference type="ChEBI" id="CHEBI:18420"/>
    </cofactor>
</comment>
<comment type="function">
    <text evidence="8">Transfers a GMP moiety from GTP to Mo-molybdopterin (Mo-MPT) cofactor (Moco or molybdenum cofactor) to form Mo-molybdopterin guanine dinucleotide (Mo-MGD) cofactor.</text>
</comment>
<evidence type="ECO:0000256" key="6">
    <source>
        <dbReference type="ARBA" id="ARBA00023134"/>
    </source>
</evidence>
<keyword evidence="6 8" id="KW-0342">GTP-binding</keyword>
<dbReference type="PANTHER" id="PTHR19136:SF81">
    <property type="entry name" value="MOLYBDENUM COFACTOR GUANYLYLTRANSFERASE"/>
    <property type="match status" value="1"/>
</dbReference>
<sequence length="194" mass="21468">MEITSVTGAVLAGGKGERVSGQDKGLLLFRDEPMAVHVVRALQPIVDRMLINANRHMAEYQEMGYELYSDTESVYDKGPLAGLYSCLAVSKSSHLMVSPCDTPLITSQQFQSLLEAAKASPDKIHYLQDDKDRHPLHAIMPVASSLFALDVFMSQQDKLAVMAFYESFGCQSVRVDSGDTLKNFNTWADLKAFE</sequence>
<evidence type="ECO:0000256" key="8">
    <source>
        <dbReference type="HAMAP-Rule" id="MF_00316"/>
    </source>
</evidence>
<dbReference type="RefSeq" id="WP_113874904.1">
    <property type="nucleotide sequence ID" value="NZ_QNRF01000006.1"/>
</dbReference>
<dbReference type="SUPFAM" id="SSF53448">
    <property type="entry name" value="Nucleotide-diphospho-sugar transferases"/>
    <property type="match status" value="1"/>
</dbReference>
<accession>A0A366CWK6</accession>
<feature type="binding site" evidence="8">
    <location>
        <position position="70"/>
    </location>
    <ligand>
        <name>GTP</name>
        <dbReference type="ChEBI" id="CHEBI:37565"/>
    </ligand>
</feature>
<dbReference type="GO" id="GO:0005737">
    <property type="term" value="C:cytoplasm"/>
    <property type="evidence" value="ECO:0007669"/>
    <property type="project" value="UniProtKB-SubCell"/>
</dbReference>
<keyword evidence="1 8" id="KW-0963">Cytoplasm</keyword>
<dbReference type="OrthoDB" id="9788394at2"/>
<comment type="subcellular location">
    <subcellularLocation>
        <location evidence="8">Cytoplasm</location>
    </subcellularLocation>
</comment>
<evidence type="ECO:0000313" key="10">
    <source>
        <dbReference type="EMBL" id="RBO82221.1"/>
    </source>
</evidence>
<keyword evidence="7 8" id="KW-0501">Molybdenum cofactor biosynthesis</keyword>
<evidence type="ECO:0000256" key="7">
    <source>
        <dbReference type="ARBA" id="ARBA00023150"/>
    </source>
</evidence>
<feature type="binding site" evidence="8">
    <location>
        <position position="24"/>
    </location>
    <ligand>
        <name>GTP</name>
        <dbReference type="ChEBI" id="CHEBI:37565"/>
    </ligand>
</feature>
<dbReference type="InterPro" id="IPR025877">
    <property type="entry name" value="MobA-like_NTP_Trfase"/>
</dbReference>
<keyword evidence="10" id="KW-0548">Nucleotidyltransferase</keyword>
<dbReference type="HAMAP" id="MF_00316">
    <property type="entry name" value="MobA"/>
    <property type="match status" value="1"/>
</dbReference>
<organism evidence="10 11">
    <name type="scientific">Marinomonas aquiplantarum</name>
    <dbReference type="NCBI Taxonomy" id="491951"/>
    <lineage>
        <taxon>Bacteria</taxon>
        <taxon>Pseudomonadati</taxon>
        <taxon>Pseudomonadota</taxon>
        <taxon>Gammaproteobacteria</taxon>
        <taxon>Oceanospirillales</taxon>
        <taxon>Oceanospirillaceae</taxon>
        <taxon>Marinomonas</taxon>
    </lineage>
</organism>
<feature type="binding site" evidence="8">
    <location>
        <position position="101"/>
    </location>
    <ligand>
        <name>GTP</name>
        <dbReference type="ChEBI" id="CHEBI:37565"/>
    </ligand>
</feature>
<dbReference type="InterPro" id="IPR013482">
    <property type="entry name" value="Molybde_CF_guanTrfase"/>
</dbReference>
<comment type="catalytic activity">
    <reaction evidence="8">
        <text>Mo-molybdopterin + GTP + H(+) = Mo-molybdopterin guanine dinucleotide + diphosphate</text>
        <dbReference type="Rhea" id="RHEA:34243"/>
        <dbReference type="ChEBI" id="CHEBI:15378"/>
        <dbReference type="ChEBI" id="CHEBI:33019"/>
        <dbReference type="ChEBI" id="CHEBI:37565"/>
        <dbReference type="ChEBI" id="CHEBI:71302"/>
        <dbReference type="ChEBI" id="CHEBI:71310"/>
        <dbReference type="EC" id="2.7.7.77"/>
    </reaction>
</comment>
<feature type="domain" description="MobA-like NTP transferase" evidence="9">
    <location>
        <begin position="8"/>
        <end position="148"/>
    </location>
</feature>
<evidence type="ECO:0000256" key="4">
    <source>
        <dbReference type="ARBA" id="ARBA00022741"/>
    </source>
</evidence>
<dbReference type="GO" id="GO:0005525">
    <property type="term" value="F:GTP binding"/>
    <property type="evidence" value="ECO:0007669"/>
    <property type="project" value="UniProtKB-UniRule"/>
</dbReference>
<evidence type="ECO:0000259" key="9">
    <source>
        <dbReference type="Pfam" id="PF12804"/>
    </source>
</evidence>
<reference evidence="10 11" key="1">
    <citation type="submission" date="2018-06" db="EMBL/GenBank/DDBJ databases">
        <title>Genomic Encyclopedia of Type Strains, Phase III (KMG-III): the genomes of soil and plant-associated and newly described type strains.</title>
        <authorList>
            <person name="Whitman W."/>
        </authorList>
    </citation>
    <scope>NUCLEOTIDE SEQUENCE [LARGE SCALE GENOMIC DNA]</scope>
    <source>
        <strain evidence="10 11">CECT 7732</strain>
    </source>
</reference>
<evidence type="ECO:0000256" key="3">
    <source>
        <dbReference type="ARBA" id="ARBA00022723"/>
    </source>
</evidence>
<dbReference type="AlphaFoldDB" id="A0A366CWK6"/>
<comment type="domain">
    <text evidence="8">The N-terminal domain determines nucleotide recognition and specific binding, while the C-terminal domain determines the specific binding to the target protein.</text>
</comment>
<keyword evidence="11" id="KW-1185">Reference proteome</keyword>
<feature type="binding site" evidence="8">
    <location>
        <position position="101"/>
    </location>
    <ligand>
        <name>Mg(2+)</name>
        <dbReference type="ChEBI" id="CHEBI:18420"/>
    </ligand>
</feature>
<dbReference type="Proteomes" id="UP000252086">
    <property type="component" value="Unassembled WGS sequence"/>
</dbReference>
<dbReference type="EC" id="2.7.7.77" evidence="8"/>
<keyword evidence="5 8" id="KW-0460">Magnesium</keyword>
<keyword evidence="4 8" id="KW-0547">Nucleotide-binding</keyword>
<proteinExistence type="inferred from homology"/>
<feature type="binding site" evidence="8">
    <location>
        <position position="52"/>
    </location>
    <ligand>
        <name>GTP</name>
        <dbReference type="ChEBI" id="CHEBI:37565"/>
    </ligand>
</feature>
<protein>
    <recommendedName>
        <fullName evidence="8">Molybdenum cofactor guanylyltransferase</fullName>
        <shortName evidence="8">MoCo guanylyltransferase</shortName>
        <ecNumber evidence="8">2.7.7.77</ecNumber>
    </recommendedName>
    <alternativeName>
        <fullName evidence="8">GTP:molybdopterin guanylyltransferase</fullName>
    </alternativeName>
    <alternativeName>
        <fullName evidence="8">Mo-MPT guanylyltransferase</fullName>
    </alternativeName>
    <alternativeName>
        <fullName evidence="8">Molybdopterin guanylyltransferase</fullName>
    </alternativeName>
    <alternativeName>
        <fullName evidence="8">Molybdopterin-guanine dinucleotide synthase</fullName>
        <shortName evidence="8">MGD synthase</shortName>
    </alternativeName>
</protein>
<dbReference type="EMBL" id="QNRF01000006">
    <property type="protein sequence ID" value="RBO82221.1"/>
    <property type="molecule type" value="Genomic_DNA"/>
</dbReference>
<feature type="binding site" evidence="8">
    <location>
        <begin position="11"/>
        <end position="13"/>
    </location>
    <ligand>
        <name>GTP</name>
        <dbReference type="ChEBI" id="CHEBI:37565"/>
    </ligand>
</feature>
<dbReference type="GO" id="GO:0006777">
    <property type="term" value="P:Mo-molybdopterin cofactor biosynthetic process"/>
    <property type="evidence" value="ECO:0007669"/>
    <property type="project" value="UniProtKB-KW"/>
</dbReference>
<evidence type="ECO:0000256" key="2">
    <source>
        <dbReference type="ARBA" id="ARBA00022679"/>
    </source>
</evidence>
<dbReference type="Gene3D" id="3.90.550.10">
    <property type="entry name" value="Spore Coat Polysaccharide Biosynthesis Protein SpsA, Chain A"/>
    <property type="match status" value="1"/>
</dbReference>
<name>A0A366CWK6_9GAMM</name>
<dbReference type="Pfam" id="PF12804">
    <property type="entry name" value="NTP_transf_3"/>
    <property type="match status" value="1"/>
</dbReference>
<dbReference type="InterPro" id="IPR029044">
    <property type="entry name" value="Nucleotide-diphossugar_trans"/>
</dbReference>
<dbReference type="CDD" id="cd02503">
    <property type="entry name" value="MobA"/>
    <property type="match status" value="1"/>
</dbReference>
<keyword evidence="3 8" id="KW-0479">Metal-binding</keyword>
<dbReference type="PANTHER" id="PTHR19136">
    <property type="entry name" value="MOLYBDENUM COFACTOR GUANYLYLTRANSFERASE"/>
    <property type="match status" value="1"/>
</dbReference>
<gene>
    <name evidence="8" type="primary">mobA</name>
    <name evidence="10" type="ORF">DFP76_10649</name>
</gene>
<dbReference type="GO" id="GO:0061603">
    <property type="term" value="F:molybdenum cofactor guanylyltransferase activity"/>
    <property type="evidence" value="ECO:0007669"/>
    <property type="project" value="UniProtKB-EC"/>
</dbReference>
<keyword evidence="2 8" id="KW-0808">Transferase</keyword>
<evidence type="ECO:0000256" key="5">
    <source>
        <dbReference type="ARBA" id="ARBA00022842"/>
    </source>
</evidence>
<evidence type="ECO:0000256" key="1">
    <source>
        <dbReference type="ARBA" id="ARBA00022490"/>
    </source>
</evidence>
<comment type="similarity">
    <text evidence="8">Belongs to the MobA family.</text>
</comment>
<dbReference type="GO" id="GO:0046872">
    <property type="term" value="F:metal ion binding"/>
    <property type="evidence" value="ECO:0007669"/>
    <property type="project" value="UniProtKB-KW"/>
</dbReference>
<evidence type="ECO:0000313" key="11">
    <source>
        <dbReference type="Proteomes" id="UP000252086"/>
    </source>
</evidence>
<comment type="subunit">
    <text evidence="8">Monomer.</text>
</comment>